<dbReference type="EMBL" id="JBEZFP010000015">
    <property type="protein sequence ID" value="MEU8133510.1"/>
    <property type="molecule type" value="Genomic_DNA"/>
</dbReference>
<evidence type="ECO:0000313" key="3">
    <source>
        <dbReference type="Proteomes" id="UP001551482"/>
    </source>
</evidence>
<sequence>MATTINTQAAVGTSRRATSTAGPVWKVASLASLGGLAVAGIYEAIVRAAGVSFEMGASAADSKPVPAGGFVGFTAMVAVAGILFAVAVARWAKRPGRTYAVTTWAVVAASLALPFLPPYMDGDTRFVLVLSHVVVAVAVIPVVAKRLDRIER</sequence>
<keyword evidence="1" id="KW-0812">Transmembrane</keyword>
<reference evidence="2 3" key="1">
    <citation type="submission" date="2024-06" db="EMBL/GenBank/DDBJ databases">
        <title>The Natural Products Discovery Center: Release of the First 8490 Sequenced Strains for Exploring Actinobacteria Biosynthetic Diversity.</title>
        <authorList>
            <person name="Kalkreuter E."/>
            <person name="Kautsar S.A."/>
            <person name="Yang D."/>
            <person name="Bader C.D."/>
            <person name="Teijaro C.N."/>
            <person name="Fluegel L."/>
            <person name="Davis C.M."/>
            <person name="Simpson J.R."/>
            <person name="Lauterbach L."/>
            <person name="Steele A.D."/>
            <person name="Gui C."/>
            <person name="Meng S."/>
            <person name="Li G."/>
            <person name="Viehrig K."/>
            <person name="Ye F."/>
            <person name="Su P."/>
            <person name="Kiefer A.F."/>
            <person name="Nichols A."/>
            <person name="Cepeda A.J."/>
            <person name="Yan W."/>
            <person name="Fan B."/>
            <person name="Jiang Y."/>
            <person name="Adhikari A."/>
            <person name="Zheng C.-J."/>
            <person name="Schuster L."/>
            <person name="Cowan T.M."/>
            <person name="Smanski M.J."/>
            <person name="Chevrette M.G."/>
            <person name="De Carvalho L.P.S."/>
            <person name="Shen B."/>
        </authorList>
    </citation>
    <scope>NUCLEOTIDE SEQUENCE [LARGE SCALE GENOMIC DNA]</scope>
    <source>
        <strain evidence="2 3">NPDC048946</strain>
    </source>
</reference>
<organism evidence="2 3">
    <name type="scientific">Streptodolium elevatio</name>
    <dbReference type="NCBI Taxonomy" id="3157996"/>
    <lineage>
        <taxon>Bacteria</taxon>
        <taxon>Bacillati</taxon>
        <taxon>Actinomycetota</taxon>
        <taxon>Actinomycetes</taxon>
        <taxon>Kitasatosporales</taxon>
        <taxon>Streptomycetaceae</taxon>
        <taxon>Streptodolium</taxon>
    </lineage>
</organism>
<feature type="transmembrane region" description="Helical" evidence="1">
    <location>
        <begin position="24"/>
        <end position="45"/>
    </location>
</feature>
<dbReference type="Pfam" id="PF19545">
    <property type="entry name" value="DUF6069"/>
    <property type="match status" value="1"/>
</dbReference>
<name>A0ABV3DCN5_9ACTN</name>
<comment type="caution">
    <text evidence="2">The sequence shown here is derived from an EMBL/GenBank/DDBJ whole genome shotgun (WGS) entry which is preliminary data.</text>
</comment>
<keyword evidence="1" id="KW-0472">Membrane</keyword>
<keyword evidence="1" id="KW-1133">Transmembrane helix</keyword>
<proteinExistence type="predicted"/>
<dbReference type="InterPro" id="IPR045713">
    <property type="entry name" value="DUF6069"/>
</dbReference>
<evidence type="ECO:0000313" key="2">
    <source>
        <dbReference type="EMBL" id="MEU8133510.1"/>
    </source>
</evidence>
<keyword evidence="3" id="KW-1185">Reference proteome</keyword>
<evidence type="ECO:0000256" key="1">
    <source>
        <dbReference type="SAM" id="Phobius"/>
    </source>
</evidence>
<feature type="transmembrane region" description="Helical" evidence="1">
    <location>
        <begin position="126"/>
        <end position="144"/>
    </location>
</feature>
<gene>
    <name evidence="2" type="ORF">AB0C36_08395</name>
</gene>
<feature type="transmembrane region" description="Helical" evidence="1">
    <location>
        <begin position="65"/>
        <end position="89"/>
    </location>
</feature>
<dbReference type="Proteomes" id="UP001551482">
    <property type="component" value="Unassembled WGS sequence"/>
</dbReference>
<feature type="transmembrane region" description="Helical" evidence="1">
    <location>
        <begin position="101"/>
        <end position="120"/>
    </location>
</feature>
<dbReference type="RefSeq" id="WP_358351106.1">
    <property type="nucleotide sequence ID" value="NZ_JBEZFP010000015.1"/>
</dbReference>
<accession>A0ABV3DCN5</accession>
<protein>
    <submittedName>
        <fullName evidence="2">DUF6069 family protein</fullName>
    </submittedName>
</protein>